<evidence type="ECO:0000256" key="2">
    <source>
        <dbReference type="ARBA" id="ARBA00005300"/>
    </source>
</evidence>
<dbReference type="CDD" id="cd09276">
    <property type="entry name" value="Rnase_HI_RT_non_LTR"/>
    <property type="match status" value="1"/>
</dbReference>
<dbReference type="InterPro" id="IPR012337">
    <property type="entry name" value="RNaseH-like_sf"/>
</dbReference>
<dbReference type="PANTHER" id="PTHR10642">
    <property type="entry name" value="RIBONUCLEASE H1"/>
    <property type="match status" value="1"/>
</dbReference>
<dbReference type="AlphaFoldDB" id="D5GLF9"/>
<dbReference type="GO" id="GO:0046872">
    <property type="term" value="F:metal ion binding"/>
    <property type="evidence" value="ECO:0007669"/>
    <property type="project" value="UniProtKB-KW"/>
</dbReference>
<comment type="similarity">
    <text evidence="2">Belongs to the RNase H family.</text>
</comment>
<dbReference type="GO" id="GO:0043137">
    <property type="term" value="P:DNA replication, removal of RNA primer"/>
    <property type="evidence" value="ECO:0007669"/>
    <property type="project" value="TreeGrafter"/>
</dbReference>
<dbReference type="eggNOG" id="ENOG502RU94">
    <property type="taxonomic scope" value="Eukaryota"/>
</dbReference>
<feature type="compositionally biased region" description="Basic and acidic residues" evidence="8">
    <location>
        <begin position="45"/>
        <end position="63"/>
    </location>
</feature>
<dbReference type="EC" id="3.1.26.4" evidence="3"/>
<dbReference type="GeneID" id="9186096"/>
<dbReference type="InterPro" id="IPR050092">
    <property type="entry name" value="RNase_H"/>
</dbReference>
<dbReference type="SUPFAM" id="SSF53098">
    <property type="entry name" value="Ribonuclease H-like"/>
    <property type="match status" value="1"/>
</dbReference>
<dbReference type="EMBL" id="FN430348">
    <property type="protein sequence ID" value="CAZ85352.1"/>
    <property type="molecule type" value="Genomic_DNA"/>
</dbReference>
<name>D5GLF9_TUBMM</name>
<protein>
    <recommendedName>
        <fullName evidence="3">ribonuclease H</fullName>
        <ecNumber evidence="3">3.1.26.4</ecNumber>
    </recommendedName>
</protein>
<evidence type="ECO:0000256" key="4">
    <source>
        <dbReference type="ARBA" id="ARBA00022722"/>
    </source>
</evidence>
<organism evidence="10 11">
    <name type="scientific">Tuber melanosporum (strain Mel28)</name>
    <name type="common">Perigord black truffle</name>
    <dbReference type="NCBI Taxonomy" id="656061"/>
    <lineage>
        <taxon>Eukaryota</taxon>
        <taxon>Fungi</taxon>
        <taxon>Dikarya</taxon>
        <taxon>Ascomycota</taxon>
        <taxon>Pezizomycotina</taxon>
        <taxon>Pezizomycetes</taxon>
        <taxon>Pezizales</taxon>
        <taxon>Tuberaceae</taxon>
        <taxon>Tuber</taxon>
    </lineage>
</organism>
<evidence type="ECO:0000259" key="9">
    <source>
        <dbReference type="PROSITE" id="PS50879"/>
    </source>
</evidence>
<gene>
    <name evidence="10" type="ORF">GSTUM_00010176001</name>
</gene>
<dbReference type="Gene3D" id="3.30.420.10">
    <property type="entry name" value="Ribonuclease H-like superfamily/Ribonuclease H"/>
    <property type="match status" value="1"/>
</dbReference>
<evidence type="ECO:0000256" key="5">
    <source>
        <dbReference type="ARBA" id="ARBA00022723"/>
    </source>
</evidence>
<dbReference type="PROSITE" id="PS50879">
    <property type="entry name" value="RNASE_H_1"/>
    <property type="match status" value="1"/>
</dbReference>
<dbReference type="KEGG" id="tml:GSTUM_00010176001"/>
<feature type="domain" description="RNase H type-1" evidence="9">
    <location>
        <begin position="348"/>
        <end position="488"/>
    </location>
</feature>
<keyword evidence="11" id="KW-1185">Reference proteome</keyword>
<evidence type="ECO:0000256" key="7">
    <source>
        <dbReference type="ARBA" id="ARBA00022801"/>
    </source>
</evidence>
<dbReference type="PANTHER" id="PTHR10642:SF26">
    <property type="entry name" value="RIBONUCLEASE H1"/>
    <property type="match status" value="1"/>
</dbReference>
<evidence type="ECO:0000313" key="11">
    <source>
        <dbReference type="Proteomes" id="UP000006911"/>
    </source>
</evidence>
<dbReference type="InterPro" id="IPR002156">
    <property type="entry name" value="RNaseH_domain"/>
</dbReference>
<accession>D5GLF9</accession>
<dbReference type="HOGENOM" id="CLU_483286_0_0_1"/>
<evidence type="ECO:0000256" key="8">
    <source>
        <dbReference type="SAM" id="MobiDB-lite"/>
    </source>
</evidence>
<dbReference type="RefSeq" id="XP_002841161.1">
    <property type="nucleotide sequence ID" value="XM_002841115.1"/>
</dbReference>
<keyword evidence="4" id="KW-0540">Nuclease</keyword>
<dbReference type="InParanoid" id="D5GLF9"/>
<proteinExistence type="inferred from homology"/>
<dbReference type="InterPro" id="IPR036397">
    <property type="entry name" value="RNaseH_sf"/>
</dbReference>
<dbReference type="GO" id="GO:0003676">
    <property type="term" value="F:nucleic acid binding"/>
    <property type="evidence" value="ECO:0007669"/>
    <property type="project" value="InterPro"/>
</dbReference>
<dbReference type="Pfam" id="PF00075">
    <property type="entry name" value="RNase_H"/>
    <property type="match status" value="1"/>
</dbReference>
<evidence type="ECO:0000313" key="10">
    <source>
        <dbReference type="EMBL" id="CAZ85352.1"/>
    </source>
</evidence>
<dbReference type="Proteomes" id="UP000006911">
    <property type="component" value="Unassembled WGS sequence"/>
</dbReference>
<evidence type="ECO:0000256" key="6">
    <source>
        <dbReference type="ARBA" id="ARBA00022759"/>
    </source>
</evidence>
<reference evidence="10 11" key="1">
    <citation type="journal article" date="2010" name="Nature">
        <title>Perigord black truffle genome uncovers evolutionary origins and mechanisms of symbiosis.</title>
        <authorList>
            <person name="Martin F."/>
            <person name="Kohler A."/>
            <person name="Murat C."/>
            <person name="Balestrini R."/>
            <person name="Coutinho P.M."/>
            <person name="Jaillon O."/>
            <person name="Montanini B."/>
            <person name="Morin E."/>
            <person name="Noel B."/>
            <person name="Percudani R."/>
            <person name="Porcel B."/>
            <person name="Rubini A."/>
            <person name="Amicucci A."/>
            <person name="Amselem J."/>
            <person name="Anthouard V."/>
            <person name="Arcioni S."/>
            <person name="Artiguenave F."/>
            <person name="Aury J.M."/>
            <person name="Ballario P."/>
            <person name="Bolchi A."/>
            <person name="Brenna A."/>
            <person name="Brun A."/>
            <person name="Buee M."/>
            <person name="Cantarel B."/>
            <person name="Chevalier G."/>
            <person name="Couloux A."/>
            <person name="Da Silva C."/>
            <person name="Denoeud F."/>
            <person name="Duplessis S."/>
            <person name="Ghignone S."/>
            <person name="Hilselberger B."/>
            <person name="Iotti M."/>
            <person name="Marcais B."/>
            <person name="Mello A."/>
            <person name="Miranda M."/>
            <person name="Pacioni G."/>
            <person name="Quesneville H."/>
            <person name="Riccioni C."/>
            <person name="Ruotolo R."/>
            <person name="Splivallo R."/>
            <person name="Stocchi V."/>
            <person name="Tisserant E."/>
            <person name="Viscomi A.R."/>
            <person name="Zambonelli A."/>
            <person name="Zampieri E."/>
            <person name="Henrissat B."/>
            <person name="Lebrun M.H."/>
            <person name="Paolocci F."/>
            <person name="Bonfante P."/>
            <person name="Ottonello S."/>
            <person name="Wincker P."/>
        </authorList>
    </citation>
    <scope>NUCLEOTIDE SEQUENCE [LARGE SCALE GENOMIC DNA]</scope>
    <source>
        <strain evidence="10 11">Mel28</strain>
    </source>
</reference>
<feature type="region of interest" description="Disordered" evidence="8">
    <location>
        <begin position="34"/>
        <end position="64"/>
    </location>
</feature>
<keyword evidence="7" id="KW-0378">Hydrolase</keyword>
<comment type="catalytic activity">
    <reaction evidence="1">
        <text>Endonucleolytic cleavage to 5'-phosphomonoester.</text>
        <dbReference type="EC" id="3.1.26.4"/>
    </reaction>
</comment>
<evidence type="ECO:0000256" key="3">
    <source>
        <dbReference type="ARBA" id="ARBA00012180"/>
    </source>
</evidence>
<evidence type="ECO:0000256" key="1">
    <source>
        <dbReference type="ARBA" id="ARBA00000077"/>
    </source>
</evidence>
<keyword evidence="5" id="KW-0479">Metal-binding</keyword>
<dbReference type="GO" id="GO:0004523">
    <property type="term" value="F:RNA-DNA hybrid ribonuclease activity"/>
    <property type="evidence" value="ECO:0007669"/>
    <property type="project" value="UniProtKB-EC"/>
</dbReference>
<keyword evidence="6" id="KW-0255">Endonuclease</keyword>
<sequence>MPRIPIVSAPRGVLSRLLAKKVAVKQALAVPRGGLRGRTNANKQTIDERKGRGERGEEMENKEGGSMVWRPVDWTKRGSSAGLEAGEYWPKLVGVEEGHAQISIARLTNLATRPPSRRTGFSSPRQLRMVPRSSAKISELEERPSLLPKLDASSDTLAAIRLINMAIVLSSSREKALKGIRAVDIRRQGGGFEVVFSSQEEKLTAMKNSSWVSLLSGGSPPETNECGGVRKSFGLVVHSVSCRGFAHAGAKDFIKQLYTENPWDPEDVTVVDARWIGNVKEMASTKRGFRSMILFFKTREAAVTVRESGLFFNKQYRPPENIIPLVSLLAARQSRSNAQAVTKERLEAGREVVVFTDGSKNGLEAGAAVWRKADSRGGEIKKMYGLGTRMTIYDAELYAIWKAIGLGGRVARERGAKKLTICADSQAALGVMARGTIGPGSHLALRGRAQMKDLHHTHGIDVALEWVRSHAGIRGNIRVDKLARAACAIRQKQKDSYTSEILAERRRSREEWVRGCRERRLKRWKAAKTEAEEEMEAKPVNYVVNTGYGKSPFKEYEAPVVVHY</sequence>